<dbReference type="Proteomes" id="UP000186098">
    <property type="component" value="Unassembled WGS sequence"/>
</dbReference>
<dbReference type="GO" id="GO:0046872">
    <property type="term" value="F:metal ion binding"/>
    <property type="evidence" value="ECO:0007669"/>
    <property type="project" value="UniProtKB-KW"/>
</dbReference>
<dbReference type="InterPro" id="IPR002888">
    <property type="entry name" value="2Fe-2S-bd"/>
</dbReference>
<evidence type="ECO:0000313" key="7">
    <source>
        <dbReference type="EMBL" id="SIS85062.1"/>
    </source>
</evidence>
<sequence length="165" mass="16940">MAELRVNGTLHRIDAPGDMPLLWVLRDLLGLIGTKYGCGVAACGACTVLVGGVAVRSCQTPLEAVDGPVTTIEGLGQPGALHILQQEWIAHQVAQCGWCQSGQILQAASLLRQIPRPSDAEIDAAMAGNLCRCGTYPRIRAAIHAAAARLAAEGPAAGNADGGAP</sequence>
<keyword evidence="2" id="KW-0479">Metal-binding</keyword>
<evidence type="ECO:0000256" key="3">
    <source>
        <dbReference type="ARBA" id="ARBA00023002"/>
    </source>
</evidence>
<dbReference type="CDD" id="cd00207">
    <property type="entry name" value="fer2"/>
    <property type="match status" value="1"/>
</dbReference>
<dbReference type="PANTHER" id="PTHR44379:SF2">
    <property type="entry name" value="BLR6218 PROTEIN"/>
    <property type="match status" value="1"/>
</dbReference>
<dbReference type="SUPFAM" id="SSF54292">
    <property type="entry name" value="2Fe-2S ferredoxin-like"/>
    <property type="match status" value="1"/>
</dbReference>
<dbReference type="InterPro" id="IPR012675">
    <property type="entry name" value="Beta-grasp_dom_sf"/>
</dbReference>
<keyword evidence="1" id="KW-0001">2Fe-2S</keyword>
<dbReference type="Gene3D" id="3.10.20.30">
    <property type="match status" value="1"/>
</dbReference>
<dbReference type="InterPro" id="IPR036884">
    <property type="entry name" value="2Fe-2S-bd_dom_sf"/>
</dbReference>
<reference evidence="8" key="1">
    <citation type="submission" date="2017-01" db="EMBL/GenBank/DDBJ databases">
        <authorList>
            <person name="Varghese N."/>
            <person name="Submissions S."/>
        </authorList>
    </citation>
    <scope>NUCLEOTIDE SEQUENCE [LARGE SCALE GENOMIC DNA]</scope>
    <source>
        <strain evidence="8">DSM 18714</strain>
    </source>
</reference>
<protein>
    <submittedName>
        <fullName evidence="7">Isoquinoline 1-oxidoreductase, alpha subunit</fullName>
    </submittedName>
</protein>
<evidence type="ECO:0000259" key="6">
    <source>
        <dbReference type="PROSITE" id="PS51085"/>
    </source>
</evidence>
<dbReference type="EMBL" id="FTOM01000007">
    <property type="protein sequence ID" value="SIS85062.1"/>
    <property type="molecule type" value="Genomic_DNA"/>
</dbReference>
<dbReference type="STRING" id="407234.SAMN05421795_10781"/>
<dbReference type="PANTHER" id="PTHR44379">
    <property type="entry name" value="OXIDOREDUCTASE WITH IRON-SULFUR SUBUNIT"/>
    <property type="match status" value="1"/>
</dbReference>
<evidence type="ECO:0000313" key="8">
    <source>
        <dbReference type="Proteomes" id="UP000186098"/>
    </source>
</evidence>
<name>A0A1N7MGA0_9RHOB</name>
<keyword evidence="4" id="KW-0408">Iron</keyword>
<dbReference type="Pfam" id="PF01799">
    <property type="entry name" value="Fer2_2"/>
    <property type="match status" value="1"/>
</dbReference>
<dbReference type="InterPro" id="IPR006058">
    <property type="entry name" value="2Fe2S_fd_BS"/>
</dbReference>
<dbReference type="InterPro" id="IPR036010">
    <property type="entry name" value="2Fe-2S_ferredoxin-like_sf"/>
</dbReference>
<evidence type="ECO:0000256" key="2">
    <source>
        <dbReference type="ARBA" id="ARBA00022723"/>
    </source>
</evidence>
<dbReference type="RefSeq" id="WP_076366791.1">
    <property type="nucleotide sequence ID" value="NZ_FTOM01000007.1"/>
</dbReference>
<gene>
    <name evidence="7" type="ORF">SAMN05421795_10781</name>
</gene>
<keyword evidence="8" id="KW-1185">Reference proteome</keyword>
<evidence type="ECO:0000256" key="1">
    <source>
        <dbReference type="ARBA" id="ARBA00022714"/>
    </source>
</evidence>
<feature type="domain" description="2Fe-2S ferredoxin-type" evidence="6">
    <location>
        <begin position="1"/>
        <end position="75"/>
    </location>
</feature>
<keyword evidence="5" id="KW-0411">Iron-sulfur</keyword>
<dbReference type="InterPro" id="IPR001041">
    <property type="entry name" value="2Fe-2S_ferredoxin-type"/>
</dbReference>
<evidence type="ECO:0000256" key="5">
    <source>
        <dbReference type="ARBA" id="ARBA00023014"/>
    </source>
</evidence>
<dbReference type="OrthoDB" id="9792018at2"/>
<dbReference type="GO" id="GO:0051537">
    <property type="term" value="F:2 iron, 2 sulfur cluster binding"/>
    <property type="evidence" value="ECO:0007669"/>
    <property type="project" value="UniProtKB-KW"/>
</dbReference>
<dbReference type="AlphaFoldDB" id="A0A1N7MGA0"/>
<accession>A0A1N7MGA0</accession>
<dbReference type="SUPFAM" id="SSF47741">
    <property type="entry name" value="CO dehydrogenase ISP C-domain like"/>
    <property type="match status" value="1"/>
</dbReference>
<keyword evidence="3" id="KW-0560">Oxidoreductase</keyword>
<proteinExistence type="predicted"/>
<dbReference type="PROSITE" id="PS51085">
    <property type="entry name" value="2FE2S_FER_2"/>
    <property type="match status" value="1"/>
</dbReference>
<dbReference type="GO" id="GO:0016491">
    <property type="term" value="F:oxidoreductase activity"/>
    <property type="evidence" value="ECO:0007669"/>
    <property type="project" value="UniProtKB-KW"/>
</dbReference>
<dbReference type="Pfam" id="PF00111">
    <property type="entry name" value="Fer2"/>
    <property type="match status" value="1"/>
</dbReference>
<dbReference type="PROSITE" id="PS00197">
    <property type="entry name" value="2FE2S_FER_1"/>
    <property type="match status" value="1"/>
</dbReference>
<organism evidence="7 8">
    <name type="scientific">Phaeovulum vinaykumarii</name>
    <dbReference type="NCBI Taxonomy" id="407234"/>
    <lineage>
        <taxon>Bacteria</taxon>
        <taxon>Pseudomonadati</taxon>
        <taxon>Pseudomonadota</taxon>
        <taxon>Alphaproteobacteria</taxon>
        <taxon>Rhodobacterales</taxon>
        <taxon>Paracoccaceae</taxon>
        <taxon>Phaeovulum</taxon>
    </lineage>
</organism>
<dbReference type="Gene3D" id="1.10.150.120">
    <property type="entry name" value="[2Fe-2S]-binding domain"/>
    <property type="match status" value="1"/>
</dbReference>
<evidence type="ECO:0000256" key="4">
    <source>
        <dbReference type="ARBA" id="ARBA00023004"/>
    </source>
</evidence>
<dbReference type="InterPro" id="IPR051452">
    <property type="entry name" value="Diverse_Oxidoreductases"/>
</dbReference>